<name>Q4SW88_TETNG</name>
<protein>
    <submittedName>
        <fullName evidence="2">(spotted green pufferfish) hypothetical protein</fullName>
    </submittedName>
</protein>
<evidence type="ECO:0000313" key="2">
    <source>
        <dbReference type="EMBL" id="CAF95094.1"/>
    </source>
</evidence>
<organism evidence="2">
    <name type="scientific">Tetraodon nigroviridis</name>
    <name type="common">Spotted green pufferfish</name>
    <name type="synonym">Chelonodon nigroviridis</name>
    <dbReference type="NCBI Taxonomy" id="99883"/>
    <lineage>
        <taxon>Eukaryota</taxon>
        <taxon>Metazoa</taxon>
        <taxon>Chordata</taxon>
        <taxon>Craniata</taxon>
        <taxon>Vertebrata</taxon>
        <taxon>Euteleostomi</taxon>
        <taxon>Actinopterygii</taxon>
        <taxon>Neopterygii</taxon>
        <taxon>Teleostei</taxon>
        <taxon>Neoteleostei</taxon>
        <taxon>Acanthomorphata</taxon>
        <taxon>Eupercaria</taxon>
        <taxon>Tetraodontiformes</taxon>
        <taxon>Tetradontoidea</taxon>
        <taxon>Tetraodontidae</taxon>
        <taxon>Tetraodon</taxon>
    </lineage>
</organism>
<feature type="compositionally biased region" description="Basic and acidic residues" evidence="1">
    <location>
        <begin position="9"/>
        <end position="22"/>
    </location>
</feature>
<feature type="compositionally biased region" description="Polar residues" evidence="1">
    <location>
        <begin position="53"/>
        <end position="69"/>
    </location>
</feature>
<sequence length="138" mass="14679">MEPPGDRTGVVDKNEEPAEDKAAVQTPATSKTVTRRRELRERGAGRPRPGVSASLTDLNGAASSPQSSGRVLRNRSTRAVPAWLKDSKSDDEEDEASVDVVATKRRKVSSSRRKKHSESVGSAEAGGGLAGDRLQATE</sequence>
<dbReference type="EMBL" id="CAAE01013668">
    <property type="protein sequence ID" value="CAF95094.1"/>
    <property type="molecule type" value="Genomic_DNA"/>
</dbReference>
<accession>Q4SW88</accession>
<feature type="compositionally biased region" description="Basic residues" evidence="1">
    <location>
        <begin position="103"/>
        <end position="116"/>
    </location>
</feature>
<proteinExistence type="predicted"/>
<evidence type="ECO:0000256" key="1">
    <source>
        <dbReference type="SAM" id="MobiDB-lite"/>
    </source>
</evidence>
<reference evidence="2" key="2">
    <citation type="submission" date="2004-02" db="EMBL/GenBank/DDBJ databases">
        <authorList>
            <consortium name="Genoscope"/>
            <consortium name="Whitehead Institute Centre for Genome Research"/>
        </authorList>
    </citation>
    <scope>NUCLEOTIDE SEQUENCE</scope>
</reference>
<dbReference type="AlphaFoldDB" id="Q4SW88"/>
<comment type="caution">
    <text evidence="2">The sequence shown here is derived from an EMBL/GenBank/DDBJ whole genome shotgun (WGS) entry which is preliminary data.</text>
</comment>
<dbReference type="KEGG" id="tng:GSTEN00011610G001"/>
<gene>
    <name evidence="2" type="ORF">GSTENG00011610001</name>
</gene>
<feature type="compositionally biased region" description="Basic and acidic residues" evidence="1">
    <location>
        <begin position="35"/>
        <end position="44"/>
    </location>
</feature>
<feature type="region of interest" description="Disordered" evidence="1">
    <location>
        <begin position="1"/>
        <end position="138"/>
    </location>
</feature>
<reference evidence="2" key="1">
    <citation type="journal article" date="2004" name="Nature">
        <title>Genome duplication in the teleost fish Tetraodon nigroviridis reveals the early vertebrate proto-karyotype.</title>
        <authorList>
            <person name="Jaillon O."/>
            <person name="Aury J.-M."/>
            <person name="Brunet F."/>
            <person name="Petit J.-L."/>
            <person name="Stange-Thomann N."/>
            <person name="Mauceli E."/>
            <person name="Bouneau L."/>
            <person name="Fischer C."/>
            <person name="Ozouf-Costaz C."/>
            <person name="Bernot A."/>
            <person name="Nicaud S."/>
            <person name="Jaffe D."/>
            <person name="Fisher S."/>
            <person name="Lutfalla G."/>
            <person name="Dossat C."/>
            <person name="Segurens B."/>
            <person name="Dasilva C."/>
            <person name="Salanoubat M."/>
            <person name="Levy M."/>
            <person name="Boudet N."/>
            <person name="Castellano S."/>
            <person name="Anthouard V."/>
            <person name="Jubin C."/>
            <person name="Castelli V."/>
            <person name="Katinka M."/>
            <person name="Vacherie B."/>
            <person name="Biemont C."/>
            <person name="Skalli Z."/>
            <person name="Cattolico L."/>
            <person name="Poulain J."/>
            <person name="De Berardinis V."/>
            <person name="Cruaud C."/>
            <person name="Duprat S."/>
            <person name="Brottier P."/>
            <person name="Coutanceau J.-P."/>
            <person name="Gouzy J."/>
            <person name="Parra G."/>
            <person name="Lardier G."/>
            <person name="Chapple C."/>
            <person name="McKernan K.J."/>
            <person name="McEwan P."/>
            <person name="Bosak S."/>
            <person name="Kellis M."/>
            <person name="Volff J.-N."/>
            <person name="Guigo R."/>
            <person name="Zody M.C."/>
            <person name="Mesirov J."/>
            <person name="Lindblad-Toh K."/>
            <person name="Birren B."/>
            <person name="Nusbaum C."/>
            <person name="Kahn D."/>
            <person name="Robinson-Rechavi M."/>
            <person name="Laudet V."/>
            <person name="Schachter V."/>
            <person name="Quetier F."/>
            <person name="Saurin W."/>
            <person name="Scarpelli C."/>
            <person name="Wincker P."/>
            <person name="Lander E.S."/>
            <person name="Weissenbach J."/>
            <person name="Roest Crollius H."/>
        </authorList>
    </citation>
    <scope>NUCLEOTIDE SEQUENCE [LARGE SCALE GENOMIC DNA]</scope>
</reference>